<proteinExistence type="predicted"/>
<organism evidence="3 4">
    <name type="scientific">Oryzias javanicus</name>
    <name type="common">Javanese ricefish</name>
    <name type="synonym">Aplocheilus javanicus</name>
    <dbReference type="NCBI Taxonomy" id="123683"/>
    <lineage>
        <taxon>Eukaryota</taxon>
        <taxon>Metazoa</taxon>
        <taxon>Chordata</taxon>
        <taxon>Craniata</taxon>
        <taxon>Vertebrata</taxon>
        <taxon>Euteleostomi</taxon>
        <taxon>Actinopterygii</taxon>
        <taxon>Neopterygii</taxon>
        <taxon>Teleostei</taxon>
        <taxon>Neoteleostei</taxon>
        <taxon>Acanthomorphata</taxon>
        <taxon>Ovalentaria</taxon>
        <taxon>Atherinomorphae</taxon>
        <taxon>Beloniformes</taxon>
        <taxon>Adrianichthyidae</taxon>
        <taxon>Oryziinae</taxon>
        <taxon>Oryzias</taxon>
    </lineage>
</organism>
<dbReference type="InterPro" id="IPR042350">
    <property type="entry name" value="ATRAID"/>
</dbReference>
<dbReference type="SUPFAM" id="SSF52058">
    <property type="entry name" value="L domain-like"/>
    <property type="match status" value="1"/>
</dbReference>
<dbReference type="GO" id="GO:0045669">
    <property type="term" value="P:positive regulation of osteoblast differentiation"/>
    <property type="evidence" value="ECO:0007669"/>
    <property type="project" value="TreeGrafter"/>
</dbReference>
<feature type="transmembrane region" description="Helical" evidence="1">
    <location>
        <begin position="204"/>
        <end position="226"/>
    </location>
</feature>
<sequence>MNMNAPYSWTEIVALVLISNLCLSTSYQRTETRPQVCMLCSGSVRNHTTVDRFCSWSAGRIQGRCCLRNDSISDPERIIGLDLSNCSLTHVENLEGASTVVMIDLSLNPIVNISDTVFQGFGDLNFMILPPHAVCPGGNTSWEKVELKEGNLLCEGQKNMCNQTGQPSVYCPENSLCAPYGPGCYECGCAEDYYGYKCLRQGNFPALVVFGPLAAATVVISFLLWVTQRRKAKSL</sequence>
<reference evidence="3 4" key="2">
    <citation type="submission" date="2019-01" db="EMBL/GenBank/DDBJ databases">
        <title>A chromosome length genome reference of the Java medaka (oryzias javanicus).</title>
        <authorList>
            <person name="Herpin A."/>
            <person name="Takehana Y."/>
            <person name="Naruse K."/>
            <person name="Ansai S."/>
            <person name="Kawaguchi M."/>
        </authorList>
    </citation>
    <scope>NUCLEOTIDE SEQUENCE [LARGE SCALE GENOMIC DNA]</scope>
    <source>
        <strain evidence="3">RS831</strain>
        <tissue evidence="3">Whole body</tissue>
    </source>
</reference>
<accession>A0A437BZS0</accession>
<protein>
    <recommendedName>
        <fullName evidence="5">EGF-like domain-containing protein</fullName>
    </recommendedName>
</protein>
<evidence type="ECO:0000256" key="1">
    <source>
        <dbReference type="SAM" id="Phobius"/>
    </source>
</evidence>
<dbReference type="EMBL" id="CM012460">
    <property type="protein sequence ID" value="RVE55982.1"/>
    <property type="molecule type" value="Genomic_DNA"/>
</dbReference>
<dbReference type="PANTHER" id="PTHR15926:SF1">
    <property type="entry name" value="ALL-TRANS RETINOIC ACID-INDUCED DIFFERENTIATION FACTOR"/>
    <property type="match status" value="1"/>
</dbReference>
<reference evidence="3 4" key="1">
    <citation type="submission" date="2018-11" db="EMBL/GenBank/DDBJ databases">
        <authorList>
            <person name="Lopez-Roques C."/>
            <person name="Donnadieu C."/>
            <person name="Bouchez O."/>
            <person name="Klopp C."/>
            <person name="Cabau C."/>
            <person name="Zahm M."/>
        </authorList>
    </citation>
    <scope>NUCLEOTIDE SEQUENCE [LARGE SCALE GENOMIC DNA]</scope>
    <source>
        <strain evidence="3">RS831</strain>
        <tissue evidence="3">Whole body</tissue>
    </source>
</reference>
<dbReference type="OMA" id="KMAPHGP"/>
<name>A0A437BZS0_ORYJA</name>
<evidence type="ECO:0000313" key="4">
    <source>
        <dbReference type="Proteomes" id="UP000283210"/>
    </source>
</evidence>
<keyword evidence="1" id="KW-1133">Transmembrane helix</keyword>
<dbReference type="OrthoDB" id="9989713at2759"/>
<evidence type="ECO:0000256" key="2">
    <source>
        <dbReference type="SAM" id="SignalP"/>
    </source>
</evidence>
<dbReference type="Proteomes" id="UP000283210">
    <property type="component" value="Chromosome 24"/>
</dbReference>
<keyword evidence="1" id="KW-0472">Membrane</keyword>
<feature type="chain" id="PRO_5019367299" description="EGF-like domain-containing protein" evidence="2">
    <location>
        <begin position="25"/>
        <end position="235"/>
    </location>
</feature>
<keyword evidence="1" id="KW-0812">Transmembrane</keyword>
<dbReference type="PANTHER" id="PTHR15926">
    <property type="entry name" value="ALL-TRANS RETINOIC ACID-INDUCED DIFFERENTIATION FACTOR"/>
    <property type="match status" value="1"/>
</dbReference>
<evidence type="ECO:0000313" key="3">
    <source>
        <dbReference type="EMBL" id="RVE55982.1"/>
    </source>
</evidence>
<keyword evidence="4" id="KW-1185">Reference proteome</keyword>
<feature type="signal peptide" evidence="2">
    <location>
        <begin position="1"/>
        <end position="24"/>
    </location>
</feature>
<dbReference type="AlphaFoldDB" id="A0A437BZS0"/>
<keyword evidence="2" id="KW-0732">Signal</keyword>
<gene>
    <name evidence="3" type="ORF">OJAV_G00231650</name>
</gene>
<evidence type="ECO:0008006" key="5">
    <source>
        <dbReference type="Google" id="ProtNLM"/>
    </source>
</evidence>